<gene>
    <name evidence="1" type="ORF">Hamer_G012709</name>
</gene>
<evidence type="ECO:0000313" key="1">
    <source>
        <dbReference type="EMBL" id="KAG7160167.1"/>
    </source>
</evidence>
<dbReference type="AlphaFoldDB" id="A0A8J5JKW0"/>
<keyword evidence="2" id="KW-1185">Reference proteome</keyword>
<proteinExistence type="predicted"/>
<protein>
    <submittedName>
        <fullName evidence="1">Uncharacterized protein</fullName>
    </submittedName>
</protein>
<sequence length="83" mass="9049">MVVALFSGFVGNTCSLDVSLSTVPVAAKPRHRRDTGYAAPPTHKSYSKGRVGPVYTFVKTDYNGNFKWGVRHRAGSQYAGGYH</sequence>
<name>A0A8J5JKW0_HOMAM</name>
<dbReference type="Proteomes" id="UP000747542">
    <property type="component" value="Unassembled WGS sequence"/>
</dbReference>
<dbReference type="EMBL" id="JAHLQT010031643">
    <property type="protein sequence ID" value="KAG7160167.1"/>
    <property type="molecule type" value="Genomic_DNA"/>
</dbReference>
<organism evidence="1 2">
    <name type="scientific">Homarus americanus</name>
    <name type="common">American lobster</name>
    <dbReference type="NCBI Taxonomy" id="6706"/>
    <lineage>
        <taxon>Eukaryota</taxon>
        <taxon>Metazoa</taxon>
        <taxon>Ecdysozoa</taxon>
        <taxon>Arthropoda</taxon>
        <taxon>Crustacea</taxon>
        <taxon>Multicrustacea</taxon>
        <taxon>Malacostraca</taxon>
        <taxon>Eumalacostraca</taxon>
        <taxon>Eucarida</taxon>
        <taxon>Decapoda</taxon>
        <taxon>Pleocyemata</taxon>
        <taxon>Astacidea</taxon>
        <taxon>Nephropoidea</taxon>
        <taxon>Nephropidae</taxon>
        <taxon>Homarus</taxon>
    </lineage>
</organism>
<accession>A0A8J5JKW0</accession>
<evidence type="ECO:0000313" key="2">
    <source>
        <dbReference type="Proteomes" id="UP000747542"/>
    </source>
</evidence>
<reference evidence="1" key="1">
    <citation type="journal article" date="2021" name="Sci. Adv.">
        <title>The American lobster genome reveals insights on longevity, neural, and immune adaptations.</title>
        <authorList>
            <person name="Polinski J.M."/>
            <person name="Zimin A.V."/>
            <person name="Clark K.F."/>
            <person name="Kohn A.B."/>
            <person name="Sadowski N."/>
            <person name="Timp W."/>
            <person name="Ptitsyn A."/>
            <person name="Khanna P."/>
            <person name="Romanova D.Y."/>
            <person name="Williams P."/>
            <person name="Greenwood S.J."/>
            <person name="Moroz L.L."/>
            <person name="Walt D.R."/>
            <person name="Bodnar A.G."/>
        </authorList>
    </citation>
    <scope>NUCLEOTIDE SEQUENCE</scope>
    <source>
        <strain evidence="1">GMGI-L3</strain>
    </source>
</reference>
<comment type="caution">
    <text evidence="1">The sequence shown here is derived from an EMBL/GenBank/DDBJ whole genome shotgun (WGS) entry which is preliminary data.</text>
</comment>